<proteinExistence type="predicted"/>
<dbReference type="Proteomes" id="UP000749559">
    <property type="component" value="Unassembled WGS sequence"/>
</dbReference>
<evidence type="ECO:0000313" key="2">
    <source>
        <dbReference type="Proteomes" id="UP000749559"/>
    </source>
</evidence>
<comment type="caution">
    <text evidence="1">The sequence shown here is derived from an EMBL/GenBank/DDBJ whole genome shotgun (WGS) entry which is preliminary data.</text>
</comment>
<sequence length="453" mass="53463">MTMEERTTTLLITAVRLRNYLARWKWIIAGVYGMILILIMTNIGKPMIRNEQLNGVIESLDSRTVKRETSGTAEKRNLTRKEKDILLVEEYKNYVKTHNITVTMFTTFADREESRYIIQNNTVLNWLHLQNVNFKLILFGNRQEIADYQLQHVKSFKKRIKSLQTDAHWRREPSYLTSNELYESKSYSKNNSYYQTWDFIPLEKHLTAHGRPILKQMYLEVQRRYNSDLYMYVNGDILFHARSFLHTLYGIKQFVDDRKTKTKKWLIFGGRREVSFYDQKKKMTRELQYGHDAEITNVSRNSRVMNQNALDFFICSKTSFQWALVPNFVVSLPLFDHWLVLYSNKVGIETFDITNTARVVHQKGVQKLKDSIYEKADDLNRFIFDTSLGIRCAFDTSMARLHCMRKATKIRRVGKEDVIVVTKNHKFDTPANNSCIFPYPLTAPILDPISDEY</sequence>
<dbReference type="EMBL" id="CAIIXF020000003">
    <property type="protein sequence ID" value="CAH1780283.1"/>
    <property type="molecule type" value="Genomic_DNA"/>
</dbReference>
<gene>
    <name evidence="1" type="ORF">OFUS_LOCUS6992</name>
</gene>
<evidence type="ECO:0000313" key="1">
    <source>
        <dbReference type="EMBL" id="CAH1780283.1"/>
    </source>
</evidence>
<reference evidence="1" key="1">
    <citation type="submission" date="2022-03" db="EMBL/GenBank/DDBJ databases">
        <authorList>
            <person name="Martin C."/>
        </authorList>
    </citation>
    <scope>NUCLEOTIDE SEQUENCE</scope>
</reference>
<protein>
    <submittedName>
        <fullName evidence="1">Uncharacterized protein</fullName>
    </submittedName>
</protein>
<dbReference type="AlphaFoldDB" id="A0A8J1Y9B0"/>
<keyword evidence="2" id="KW-1185">Reference proteome</keyword>
<name>A0A8J1Y9B0_OWEFU</name>
<organism evidence="1 2">
    <name type="scientific">Owenia fusiformis</name>
    <name type="common">Polychaete worm</name>
    <dbReference type="NCBI Taxonomy" id="6347"/>
    <lineage>
        <taxon>Eukaryota</taxon>
        <taxon>Metazoa</taxon>
        <taxon>Spiralia</taxon>
        <taxon>Lophotrochozoa</taxon>
        <taxon>Annelida</taxon>
        <taxon>Polychaeta</taxon>
        <taxon>Sedentaria</taxon>
        <taxon>Canalipalpata</taxon>
        <taxon>Sabellida</taxon>
        <taxon>Oweniida</taxon>
        <taxon>Oweniidae</taxon>
        <taxon>Owenia</taxon>
    </lineage>
</organism>
<accession>A0A8J1Y9B0</accession>
<dbReference type="OrthoDB" id="6046730at2759"/>